<dbReference type="STRING" id="67003.A0A1X0NU65"/>
<evidence type="ECO:0000313" key="3">
    <source>
        <dbReference type="Proteomes" id="UP000192257"/>
    </source>
</evidence>
<dbReference type="PANTHER" id="PTHR12239">
    <property type="entry name" value="PROTEIN CBG20215-RELATED"/>
    <property type="match status" value="1"/>
</dbReference>
<keyword evidence="3" id="KW-1185">Reference proteome</keyword>
<dbReference type="GeneID" id="39985966"/>
<evidence type="ECO:0000256" key="1">
    <source>
        <dbReference type="SAM" id="MobiDB-lite"/>
    </source>
</evidence>
<dbReference type="VEuPathDB" id="TriTrypDB:TM35_000171070"/>
<proteinExistence type="predicted"/>
<dbReference type="AlphaFoldDB" id="A0A1X0NU65"/>
<feature type="region of interest" description="Disordered" evidence="1">
    <location>
        <begin position="64"/>
        <end position="84"/>
    </location>
</feature>
<evidence type="ECO:0000313" key="2">
    <source>
        <dbReference type="EMBL" id="ORC88235.1"/>
    </source>
</evidence>
<dbReference type="OrthoDB" id="267976at2759"/>
<gene>
    <name evidence="2" type="ORF">TM35_000171070</name>
</gene>
<sequence>MWGFFNDVKEAVRQTIVPKSEEVNDSQQAEPQLGPIPSITNIGDRLTTFLSTINTAASTIIKNTLGDSTEDPNNDPPPPLLRLTDEQRSALPPDELFRGLSEAVSIINTRSDMALTEARFLLSISLEEQIAHTNDFLNCYNWWEQLVNKRLTACQVILMEYSRLPGCESETTIQQLNQRIQDIRTKCTQDMALIAAKGRLLRDERYDILNATSEWYSPHSDNPIKEDQIERKHQPQYPTDTTPFNKDGMSIIPNNKEKINTANQEETKPETEKVEEEKEPKLAEEEARSPAEAEEARRLAEEQEARRLDEEEARRLAEEEEARRLAEEEEARRLAEEARRLAEEEEARRLAEEEEARRLAEEEEARRLAEEQETRRLAEDEARRLAEEEEARKLAEEEARRLAEEEARRLAEEQEARRLAEAEEARRLAEAEEARRLAE</sequence>
<dbReference type="RefSeq" id="XP_028882301.1">
    <property type="nucleotide sequence ID" value="XM_029026186.1"/>
</dbReference>
<protein>
    <submittedName>
        <fullName evidence="2">Vesicular transport-associated repeat protein</fullName>
    </submittedName>
</protein>
<feature type="non-terminal residue" evidence="2">
    <location>
        <position position="439"/>
    </location>
</feature>
<dbReference type="PANTHER" id="PTHR12239:SF41">
    <property type="entry name" value="MEMBRANE ASSOCIATED PROTEIN, PUTATIVE-RELATED"/>
    <property type="match status" value="1"/>
</dbReference>
<feature type="region of interest" description="Disordered" evidence="1">
    <location>
        <begin position="19"/>
        <end position="38"/>
    </location>
</feature>
<feature type="region of interest" description="Disordered" evidence="1">
    <location>
        <begin position="214"/>
        <end position="439"/>
    </location>
</feature>
<feature type="compositionally biased region" description="Basic and acidic residues" evidence="1">
    <location>
        <begin position="222"/>
        <end position="233"/>
    </location>
</feature>
<organism evidence="2 3">
    <name type="scientific">Trypanosoma theileri</name>
    <dbReference type="NCBI Taxonomy" id="67003"/>
    <lineage>
        <taxon>Eukaryota</taxon>
        <taxon>Discoba</taxon>
        <taxon>Euglenozoa</taxon>
        <taxon>Kinetoplastea</taxon>
        <taxon>Metakinetoplastina</taxon>
        <taxon>Trypanosomatida</taxon>
        <taxon>Trypanosomatidae</taxon>
        <taxon>Trypanosoma</taxon>
    </lineage>
</organism>
<dbReference type="InterPro" id="IPR052293">
    <property type="entry name" value="SRRP"/>
</dbReference>
<reference evidence="2 3" key="1">
    <citation type="submission" date="2017-03" db="EMBL/GenBank/DDBJ databases">
        <title>An alternative strategy for trypanosome survival in the mammalian bloodstream revealed through genome and transcriptome analysis of the ubiquitous bovine parasite Trypanosoma (Megatrypanum) theileri.</title>
        <authorList>
            <person name="Kelly S."/>
            <person name="Ivens A."/>
            <person name="Mott A."/>
            <person name="O'Neill E."/>
            <person name="Emms D."/>
            <person name="Macleod O."/>
            <person name="Voorheis P."/>
            <person name="Matthews J."/>
            <person name="Matthews K."/>
            <person name="Carrington M."/>
        </authorList>
    </citation>
    <scope>NUCLEOTIDE SEQUENCE [LARGE SCALE GENOMIC DNA]</scope>
    <source>
        <strain evidence="2">Edinburgh</strain>
    </source>
</reference>
<feature type="compositionally biased region" description="Basic and acidic residues" evidence="1">
    <location>
        <begin position="255"/>
        <end position="439"/>
    </location>
</feature>
<dbReference type="Proteomes" id="UP000192257">
    <property type="component" value="Unassembled WGS sequence"/>
</dbReference>
<name>A0A1X0NU65_9TRYP</name>
<comment type="caution">
    <text evidence="2">The sequence shown here is derived from an EMBL/GenBank/DDBJ whole genome shotgun (WGS) entry which is preliminary data.</text>
</comment>
<accession>A0A1X0NU65</accession>
<dbReference type="EMBL" id="NBCO01000017">
    <property type="protein sequence ID" value="ORC88235.1"/>
    <property type="molecule type" value="Genomic_DNA"/>
</dbReference>